<dbReference type="Gene3D" id="1.20.120.1080">
    <property type="match status" value="1"/>
</dbReference>
<evidence type="ECO:0000259" key="7">
    <source>
        <dbReference type="PROSITE" id="PS51194"/>
    </source>
</evidence>
<proteinExistence type="predicted"/>
<dbReference type="GO" id="GO:0003676">
    <property type="term" value="F:nucleic acid binding"/>
    <property type="evidence" value="ECO:0007669"/>
    <property type="project" value="InterPro"/>
</dbReference>
<dbReference type="Pfam" id="PF00270">
    <property type="entry name" value="DEAD"/>
    <property type="match status" value="1"/>
</dbReference>
<dbReference type="Pfam" id="PF00271">
    <property type="entry name" value="Helicase_C"/>
    <property type="match status" value="1"/>
</dbReference>
<dbReference type="PANTHER" id="PTHR43519:SF1">
    <property type="entry name" value="ATP-DEPENDENT RNA HELICASE HRPB"/>
    <property type="match status" value="1"/>
</dbReference>
<dbReference type="SMART" id="SM00487">
    <property type="entry name" value="DEXDc"/>
    <property type="match status" value="1"/>
</dbReference>
<dbReference type="Gene3D" id="3.40.50.300">
    <property type="entry name" value="P-loop containing nucleotide triphosphate hydrolases"/>
    <property type="match status" value="2"/>
</dbReference>
<dbReference type="InterPro" id="IPR007502">
    <property type="entry name" value="Helicase-assoc_dom"/>
</dbReference>
<dbReference type="CDD" id="cd18791">
    <property type="entry name" value="SF2_C_RHA"/>
    <property type="match status" value="1"/>
</dbReference>
<dbReference type="SMART" id="SM00847">
    <property type="entry name" value="HA2"/>
    <property type="match status" value="1"/>
</dbReference>
<dbReference type="OrthoDB" id="9805617at2"/>
<dbReference type="PIRSF" id="PIRSF005496">
    <property type="entry name" value="ATP_hel_hrpB"/>
    <property type="match status" value="1"/>
</dbReference>
<dbReference type="NCBIfam" id="TIGR01970">
    <property type="entry name" value="DEAH_box_HrpB"/>
    <property type="match status" value="1"/>
</dbReference>
<feature type="domain" description="Helicase ATP-binding" evidence="6">
    <location>
        <begin position="13"/>
        <end position="177"/>
    </location>
</feature>
<dbReference type="AlphaFoldDB" id="A0A4Y9EU26"/>
<feature type="domain" description="Helicase C-terminal" evidence="7">
    <location>
        <begin position="194"/>
        <end position="365"/>
    </location>
</feature>
<dbReference type="GO" id="GO:0004386">
    <property type="term" value="F:helicase activity"/>
    <property type="evidence" value="ECO:0007669"/>
    <property type="project" value="UniProtKB-KW"/>
</dbReference>
<feature type="region of interest" description="Disordered" evidence="5">
    <location>
        <begin position="788"/>
        <end position="817"/>
    </location>
</feature>
<protein>
    <submittedName>
        <fullName evidence="8">ATP-dependent helicase HrpB</fullName>
    </submittedName>
</protein>
<name>A0A4Y9EU26_9SPHN</name>
<dbReference type="PANTHER" id="PTHR43519">
    <property type="entry name" value="ATP-DEPENDENT RNA HELICASE HRPB"/>
    <property type="match status" value="1"/>
</dbReference>
<keyword evidence="2" id="KW-0378">Hydrolase</keyword>
<keyword evidence="4" id="KW-0067">ATP-binding</keyword>
<dbReference type="InterPro" id="IPR001650">
    <property type="entry name" value="Helicase_C-like"/>
</dbReference>
<dbReference type="SUPFAM" id="SSF52540">
    <property type="entry name" value="P-loop containing nucleoside triphosphate hydrolases"/>
    <property type="match status" value="1"/>
</dbReference>
<reference evidence="8 9" key="1">
    <citation type="submission" date="2019-02" db="EMBL/GenBank/DDBJ databases">
        <title>Polymorphobacter sp. isolated from the lake at the Tibet of China.</title>
        <authorList>
            <person name="Li A."/>
        </authorList>
    </citation>
    <scope>NUCLEOTIDE SEQUENCE [LARGE SCALE GENOMIC DNA]</scope>
    <source>
        <strain evidence="8 9">DJ1R-1</strain>
    </source>
</reference>
<evidence type="ECO:0000256" key="2">
    <source>
        <dbReference type="ARBA" id="ARBA00022801"/>
    </source>
</evidence>
<evidence type="ECO:0000256" key="3">
    <source>
        <dbReference type="ARBA" id="ARBA00022806"/>
    </source>
</evidence>
<dbReference type="InterPro" id="IPR013689">
    <property type="entry name" value="RNA_helicase_ATP-dep_HrpB_C"/>
</dbReference>
<dbReference type="InterPro" id="IPR002464">
    <property type="entry name" value="DNA/RNA_helicase_DEAH_CS"/>
</dbReference>
<keyword evidence="1" id="KW-0547">Nucleotide-binding</keyword>
<dbReference type="FunFam" id="3.40.50.300:FF:002125">
    <property type="entry name" value="ATP-dependent helicase HrpB"/>
    <property type="match status" value="1"/>
</dbReference>
<dbReference type="InterPro" id="IPR010225">
    <property type="entry name" value="HrpB"/>
</dbReference>
<dbReference type="InterPro" id="IPR049614">
    <property type="entry name" value="HrpB_DEXH"/>
</dbReference>
<evidence type="ECO:0000256" key="5">
    <source>
        <dbReference type="SAM" id="MobiDB-lite"/>
    </source>
</evidence>
<dbReference type="InterPro" id="IPR027417">
    <property type="entry name" value="P-loop_NTPase"/>
</dbReference>
<dbReference type="GO" id="GO:0016787">
    <property type="term" value="F:hydrolase activity"/>
    <property type="evidence" value="ECO:0007669"/>
    <property type="project" value="UniProtKB-KW"/>
</dbReference>
<dbReference type="PROSITE" id="PS00690">
    <property type="entry name" value="DEAH_ATP_HELICASE"/>
    <property type="match status" value="1"/>
</dbReference>
<evidence type="ECO:0000256" key="4">
    <source>
        <dbReference type="ARBA" id="ARBA00022840"/>
    </source>
</evidence>
<dbReference type="PROSITE" id="PS51194">
    <property type="entry name" value="HELICASE_CTER"/>
    <property type="match status" value="1"/>
</dbReference>
<dbReference type="Pfam" id="PF08482">
    <property type="entry name" value="HrpB_C"/>
    <property type="match status" value="1"/>
</dbReference>
<dbReference type="InterPro" id="IPR011545">
    <property type="entry name" value="DEAD/DEAH_box_helicase_dom"/>
</dbReference>
<dbReference type="CDD" id="cd17990">
    <property type="entry name" value="DEXHc_HrpB"/>
    <property type="match status" value="1"/>
</dbReference>
<evidence type="ECO:0000256" key="1">
    <source>
        <dbReference type="ARBA" id="ARBA00022741"/>
    </source>
</evidence>
<evidence type="ECO:0000313" key="9">
    <source>
        <dbReference type="Proteomes" id="UP000297737"/>
    </source>
</evidence>
<dbReference type="SMART" id="SM00490">
    <property type="entry name" value="HELICc"/>
    <property type="match status" value="1"/>
</dbReference>
<dbReference type="EMBL" id="SIHO01000001">
    <property type="protein sequence ID" value="TFU06663.1"/>
    <property type="molecule type" value="Genomic_DNA"/>
</dbReference>
<keyword evidence="3 8" id="KW-0347">Helicase</keyword>
<organism evidence="8 9">
    <name type="scientific">Glacieibacterium arshaanense</name>
    <dbReference type="NCBI Taxonomy" id="2511025"/>
    <lineage>
        <taxon>Bacteria</taxon>
        <taxon>Pseudomonadati</taxon>
        <taxon>Pseudomonadota</taxon>
        <taxon>Alphaproteobacteria</taxon>
        <taxon>Sphingomonadales</taxon>
        <taxon>Sphingosinicellaceae</taxon>
        <taxon>Glacieibacterium</taxon>
    </lineage>
</organism>
<evidence type="ECO:0000313" key="8">
    <source>
        <dbReference type="EMBL" id="TFU06663.1"/>
    </source>
</evidence>
<dbReference type="GO" id="GO:0005524">
    <property type="term" value="F:ATP binding"/>
    <property type="evidence" value="ECO:0007669"/>
    <property type="project" value="UniProtKB-KW"/>
</dbReference>
<gene>
    <name evidence="8" type="primary">hrpB</name>
    <name evidence="8" type="ORF">EUV02_05050</name>
</gene>
<keyword evidence="9" id="KW-1185">Reference proteome</keyword>
<dbReference type="InterPro" id="IPR014001">
    <property type="entry name" value="Helicase_ATP-bd"/>
</dbReference>
<dbReference type="PROSITE" id="PS51192">
    <property type="entry name" value="HELICASE_ATP_BIND_1"/>
    <property type="match status" value="1"/>
</dbReference>
<sequence length="817" mass="87030">MTLPVESVLPELIAALDDGGTAVLVAPPGAGKTTMVAPALLDRPWAAGKRILLLSPRRLAARAAAERMAKLRGEAVGATVGYRTRLDSKIGRDTRIEVLTEGIFTRMVQDDPELSGVAVVLFDEVHERSLEGDLGLALALDVRGALRPDLRLVAMSATLDGARYAELLDAPVIESAGRTYPVDLLYLGRDPRERIEDAMARAVHRALADETGCILAFLPGAGEIERTAERLALPAGVELHKLYGAIDPAAQRAAIAPARGGARKVVLASSIAETSLTIDGVRVVIDSGLARRPRFDRATGLTQLVTERAAQSSVTQRAGRAGRTAPGVAWRLWEKAATGGLPLFDPPEILESDLTGLTLDLACWGVADPATLHWLDAPPVPALAEARTTLSGLDAIDDDGRPTPHGQRIAKLPIPPRMAHMLVRAADHELAGVAAEVAVLLGERGLGGNDADLETRRRHWARDRGPRANAARRMAAHWARLVQQQPDAIREDAVGAVIALGYTDRVARRRNSAEAAFLMANGRAVRVVDSDALAHSEWLAVADASGSADGARLMAGAALTRASVDALLGDRITRETRLDYDADRGAVVAETVDALGAIVLTRRPLDNPDAALLADALVAAVARAGLQMLPWDDEAAALRARIAFVRGQGDTRFPDLSDSALLAGLDDWLRPVLTGKRRLDALVPAALTSALANMLDWPARQALDVQAPARFATPAGTSHAIHYADVAGPSVDVRVQELFGLSVHPTVAGVPLLLRLLSPAHRPIQTTRDLPGFWRGSWAAVKAEMKGRYPRHPWPDDPAAAPATTRTKRADQLRGKP</sequence>
<feature type="compositionally biased region" description="Basic and acidic residues" evidence="5">
    <location>
        <begin position="808"/>
        <end position="817"/>
    </location>
</feature>
<comment type="caution">
    <text evidence="8">The sequence shown here is derived from an EMBL/GenBank/DDBJ whole genome shotgun (WGS) entry which is preliminary data.</text>
</comment>
<dbReference type="Proteomes" id="UP000297737">
    <property type="component" value="Unassembled WGS sequence"/>
</dbReference>
<accession>A0A4Y9EU26</accession>
<evidence type="ECO:0000259" key="6">
    <source>
        <dbReference type="PROSITE" id="PS51192"/>
    </source>
</evidence>